<dbReference type="PANTHER" id="PTHR35807">
    <property type="entry name" value="TRANSCRIPTIONAL REGULATOR REDD-RELATED"/>
    <property type="match status" value="1"/>
</dbReference>
<keyword evidence="4" id="KW-0804">Transcription</keyword>
<dbReference type="CDD" id="cd15831">
    <property type="entry name" value="BTAD"/>
    <property type="match status" value="1"/>
</dbReference>
<dbReference type="PROSITE" id="PS51755">
    <property type="entry name" value="OMPR_PHOB"/>
    <property type="match status" value="1"/>
</dbReference>
<dbReference type="RefSeq" id="WP_301160730.1">
    <property type="nucleotide sequence ID" value="NZ_JAUHQB010000008.1"/>
</dbReference>
<dbReference type="GO" id="GO:0000160">
    <property type="term" value="P:phosphorelay signal transduction system"/>
    <property type="evidence" value="ECO:0007669"/>
    <property type="project" value="InterPro"/>
</dbReference>
<dbReference type="Pfam" id="PF20703">
    <property type="entry name" value="nSTAND1"/>
    <property type="match status" value="2"/>
</dbReference>
<dbReference type="Pfam" id="PF03704">
    <property type="entry name" value="BTAD"/>
    <property type="match status" value="1"/>
</dbReference>
<evidence type="ECO:0000259" key="6">
    <source>
        <dbReference type="PROSITE" id="PS51755"/>
    </source>
</evidence>
<protein>
    <submittedName>
        <fullName evidence="7">BTAD domain-containing putative transcriptional regulator</fullName>
    </submittedName>
</protein>
<dbReference type="InterPro" id="IPR001867">
    <property type="entry name" value="OmpR/PhoB-type_DNA-bd"/>
</dbReference>
<dbReference type="InterPro" id="IPR049052">
    <property type="entry name" value="nSTAND1"/>
</dbReference>
<dbReference type="PANTHER" id="PTHR35807:SF1">
    <property type="entry name" value="TRANSCRIPTIONAL REGULATOR REDD"/>
    <property type="match status" value="1"/>
</dbReference>
<dbReference type="SUPFAM" id="SSF48452">
    <property type="entry name" value="TPR-like"/>
    <property type="match status" value="1"/>
</dbReference>
<dbReference type="SMART" id="SM01043">
    <property type="entry name" value="BTAD"/>
    <property type="match status" value="1"/>
</dbReference>
<dbReference type="InterPro" id="IPR011047">
    <property type="entry name" value="Quinoprotein_ADH-like_sf"/>
</dbReference>
<dbReference type="Gene3D" id="2.130.10.10">
    <property type="entry name" value="YVTN repeat-like/Quinoprotein amine dehydrogenase"/>
    <property type="match status" value="2"/>
</dbReference>
<gene>
    <name evidence="7" type="ORF">QQ002_10870</name>
</gene>
<evidence type="ECO:0000256" key="1">
    <source>
        <dbReference type="ARBA" id="ARBA00005820"/>
    </source>
</evidence>
<dbReference type="GO" id="GO:0003677">
    <property type="term" value="F:DNA binding"/>
    <property type="evidence" value="ECO:0007669"/>
    <property type="project" value="UniProtKB-UniRule"/>
</dbReference>
<dbReference type="Proteomes" id="UP001172756">
    <property type="component" value="Unassembled WGS sequence"/>
</dbReference>
<dbReference type="InterPro" id="IPR036388">
    <property type="entry name" value="WH-like_DNA-bd_sf"/>
</dbReference>
<keyword evidence="2" id="KW-0805">Transcription regulation</keyword>
<comment type="caution">
    <text evidence="7">The sequence shown here is derived from an EMBL/GenBank/DDBJ whole genome shotgun (WGS) entry which is preliminary data.</text>
</comment>
<accession>A0AB35MJS8</accession>
<dbReference type="InterPro" id="IPR005158">
    <property type="entry name" value="BTAD"/>
</dbReference>
<dbReference type="InterPro" id="IPR027417">
    <property type="entry name" value="P-loop_NTPase"/>
</dbReference>
<dbReference type="SUPFAM" id="SSF46894">
    <property type="entry name" value="C-terminal effector domain of the bipartite response regulators"/>
    <property type="match status" value="1"/>
</dbReference>
<dbReference type="SMART" id="SM00862">
    <property type="entry name" value="Trans_reg_C"/>
    <property type="match status" value="1"/>
</dbReference>
<dbReference type="Gene3D" id="1.10.10.10">
    <property type="entry name" value="Winged helix-like DNA-binding domain superfamily/Winged helix DNA-binding domain"/>
    <property type="match status" value="1"/>
</dbReference>
<reference evidence="7 8" key="1">
    <citation type="submission" date="2023-06" db="EMBL/GenBank/DDBJ databases">
        <title>SYSU T0a273.</title>
        <authorList>
            <person name="Gao L."/>
            <person name="Fang B.-Z."/>
            <person name="Li W.-J."/>
        </authorList>
    </citation>
    <scope>NUCLEOTIDE SEQUENCE [LARGE SCALE GENOMIC DNA]</scope>
    <source>
        <strain evidence="7 8">SYSU T0a273</strain>
    </source>
</reference>
<dbReference type="Gene3D" id="1.25.40.10">
    <property type="entry name" value="Tetratricopeptide repeat domain"/>
    <property type="match status" value="1"/>
</dbReference>
<proteinExistence type="inferred from homology"/>
<evidence type="ECO:0000313" key="7">
    <source>
        <dbReference type="EMBL" id="MDN4484041.1"/>
    </source>
</evidence>
<feature type="domain" description="OmpR/PhoB-type" evidence="6">
    <location>
        <begin position="1"/>
        <end position="85"/>
    </location>
</feature>
<organism evidence="7 8">
    <name type="scientific">Demequina lignilytica</name>
    <dbReference type="NCBI Taxonomy" id="3051663"/>
    <lineage>
        <taxon>Bacteria</taxon>
        <taxon>Bacillati</taxon>
        <taxon>Actinomycetota</taxon>
        <taxon>Actinomycetes</taxon>
        <taxon>Micrococcales</taxon>
        <taxon>Demequinaceae</taxon>
        <taxon>Demequina</taxon>
    </lineage>
</organism>
<dbReference type="InterPro" id="IPR016032">
    <property type="entry name" value="Sig_transdc_resp-reg_C-effctor"/>
</dbReference>
<dbReference type="SUPFAM" id="SSF52540">
    <property type="entry name" value="P-loop containing nucleoside triphosphate hydrolases"/>
    <property type="match status" value="1"/>
</dbReference>
<evidence type="ECO:0000256" key="3">
    <source>
        <dbReference type="ARBA" id="ARBA00023125"/>
    </source>
</evidence>
<name>A0AB35MJS8_9MICO</name>
<keyword evidence="3 5" id="KW-0238">DNA-binding</keyword>
<evidence type="ECO:0000256" key="2">
    <source>
        <dbReference type="ARBA" id="ARBA00023015"/>
    </source>
</evidence>
<comment type="similarity">
    <text evidence="1">Belongs to the AfsR/DnrI/RedD regulatory family.</text>
</comment>
<dbReference type="SUPFAM" id="SSF50998">
    <property type="entry name" value="Quinoprotein alcohol dehydrogenase-like"/>
    <property type="match status" value="1"/>
</dbReference>
<dbReference type="Pfam" id="PF00486">
    <property type="entry name" value="Trans_reg_C"/>
    <property type="match status" value="1"/>
</dbReference>
<evidence type="ECO:0000256" key="4">
    <source>
        <dbReference type="ARBA" id="ARBA00023163"/>
    </source>
</evidence>
<dbReference type="InterPro" id="IPR015943">
    <property type="entry name" value="WD40/YVTN_repeat-like_dom_sf"/>
</dbReference>
<sequence>MRVSVLGGTGASAEPGVSPREHAVLEALLVARPVAASPERIAEAVWGDAPPATWPKQLQAAIGRLRKALGPDAIATTPAGYRIVPSADGGTVVADADEFEAAVARAREYAADGEHHRAVATLERALGLWRAAPYEDIADWPAARDEASRLAELREAATDDLLEARLAAGDHRAVAEGATALVAAEPYRERRWRCLALAQYRCERQADALETTRRAQRLLADELGIDPGAPLVALEEAILRHDEALLAPPEARAPSPDCPYRGLRPYEPQDAHLFHGRDQDVAAVLAVLDRTGFVTVTGPSGVGKSSLLRAGVIPALRRRGLDPILLGPGASPSDVAAGSRRRPMVLDDIGREFADRPRAAALAEALAGAHAGGVRVILAVQSLQLDGCVAQPAIGALVGGGLHFMAPPTPDMIRAAVERPALRSGLSIEHGLVDVILHDAARVDTALPLLSYSLAATWERRDGGTLTIEAYEATGGLLGAIARAAERLYLNLGEAERDACRALMHRLVEVSTDGGVLLHPVVPAVAQATAARAAALARLVGARLVVAREDGYALAHEALTREWPRLGAWLEQDAETSRIVAHLTEAATEWDRGDRNDDDLYRGARLAAALTWRDGSDAALTRVEREFLARSAAVAAAAADRERRIRRRSRGLRAWVAASSLALVALSLATAGLRGIAEERRQDAAVATISARVRDMATWARPVAALLAVEIWSRDPDDPRSRAALFDSAAAHPDLLDATVLDGGGGVGFADLGGQGQVLVTGTGVTLNEPGSNAAAWTVAALDTWAADGRRDVAAAADGSRIAVLAEAAECPGMAPCGVLSSVDTATGRLLASAIVTGAIPTERSHPLQTQVDAAGSTVATVDSGDGAVEIRDLATLEPVGSIGVSGARTDEVALTLAPDGRLVIVQPGNVRLVDMETATEVWSSRLMGSTSGLSATVTRDGVLITAGAGAMQAVDLASGTTTWLSPLDPQASGPCAWMATDEAASLLYCADVDGAVSERDLATGELTGRVLRTQPEHAGALACGDGELAAFGSTAPVVTRWTTTGDGPVRRSIAQGQILLDGYSPSGTRLLTSTRRPDDVAWDLYTEFSTWDVGTGAQVRRYDGVTGYAWVDDESVVAFSFETRESGLFSLADGALGRTFFLAPSTELTLSRDRTMIYVVDGSDRPWGIDVATGAPETLTADVEGKATLVASSPDGRLVAISSTADDGTSGVQVFETATGAPVSTFTPELWTAAINDDGVVAAGAPGGVSTLSEELEPRSRFDMPGQDITVIRFSADGDVFVVGDDGDGSMVFDTATTTRIAGPLASDSPYPWPVALRSDGLELAVTTGEGIDVWSLDPEILRQAACASAGRDLTAQEWETHLAAFGPWRSTCGFGRTPPTASS</sequence>
<dbReference type="GO" id="GO:0006355">
    <property type="term" value="P:regulation of DNA-templated transcription"/>
    <property type="evidence" value="ECO:0007669"/>
    <property type="project" value="InterPro"/>
</dbReference>
<dbReference type="InterPro" id="IPR051677">
    <property type="entry name" value="AfsR-DnrI-RedD_regulator"/>
</dbReference>
<evidence type="ECO:0000256" key="5">
    <source>
        <dbReference type="PROSITE-ProRule" id="PRU01091"/>
    </source>
</evidence>
<feature type="DNA-binding region" description="OmpR/PhoB-type" evidence="5">
    <location>
        <begin position="1"/>
        <end position="85"/>
    </location>
</feature>
<dbReference type="EMBL" id="JAUHQB010000008">
    <property type="protein sequence ID" value="MDN4484041.1"/>
    <property type="molecule type" value="Genomic_DNA"/>
</dbReference>
<evidence type="ECO:0000313" key="8">
    <source>
        <dbReference type="Proteomes" id="UP001172756"/>
    </source>
</evidence>
<dbReference type="InterPro" id="IPR011990">
    <property type="entry name" value="TPR-like_helical_dom_sf"/>
</dbReference>